<dbReference type="PIRSF" id="PIRSF000171">
    <property type="entry name" value="SDHA_APRA_LASPO"/>
    <property type="match status" value="1"/>
</dbReference>
<keyword evidence="3" id="KW-0274">FAD</keyword>
<dbReference type="SUPFAM" id="SSF56425">
    <property type="entry name" value="Succinate dehydrogenase/fumarate reductase flavoprotein, catalytic domain"/>
    <property type="match status" value="1"/>
</dbReference>
<evidence type="ECO:0000256" key="4">
    <source>
        <dbReference type="ARBA" id="ARBA00023002"/>
    </source>
</evidence>
<comment type="cofactor">
    <cofactor evidence="1">
        <name>FAD</name>
        <dbReference type="ChEBI" id="CHEBI:57692"/>
    </cofactor>
</comment>
<protein>
    <submittedName>
        <fullName evidence="8">FAD-binding protein</fullName>
    </submittedName>
</protein>
<comment type="caution">
    <text evidence="8">The sequence shown here is derived from an EMBL/GenBank/DDBJ whole genome shotgun (WGS) entry which is preliminary data.</text>
</comment>
<dbReference type="InterPro" id="IPR037099">
    <property type="entry name" value="Fum_R/Succ_DH_flav-like_C_sf"/>
</dbReference>
<feature type="active site" description="Proton acceptor" evidence="5">
    <location>
        <position position="288"/>
    </location>
</feature>
<evidence type="ECO:0000256" key="5">
    <source>
        <dbReference type="PIRSR" id="PIRSR000171-1"/>
    </source>
</evidence>
<keyword evidence="2" id="KW-0285">Flavoprotein</keyword>
<dbReference type="Pfam" id="PF00890">
    <property type="entry name" value="FAD_binding_2"/>
    <property type="match status" value="1"/>
</dbReference>
<dbReference type="Proteomes" id="UP000297258">
    <property type="component" value="Unassembled WGS sequence"/>
</dbReference>
<dbReference type="FunFam" id="3.90.700.10:FF:000005">
    <property type="entry name" value="Succinate dehydrogenase flavoprotein subunit"/>
    <property type="match status" value="1"/>
</dbReference>
<evidence type="ECO:0000256" key="1">
    <source>
        <dbReference type="ARBA" id="ARBA00001974"/>
    </source>
</evidence>
<dbReference type="Gene3D" id="3.90.700.10">
    <property type="entry name" value="Succinate dehydrogenase/fumarate reductase flavoprotein, catalytic domain"/>
    <property type="match status" value="1"/>
</dbReference>
<organism evidence="8 9">
    <name type="scientific">Massilia horti</name>
    <dbReference type="NCBI Taxonomy" id="2562153"/>
    <lineage>
        <taxon>Bacteria</taxon>
        <taxon>Pseudomonadati</taxon>
        <taxon>Pseudomonadota</taxon>
        <taxon>Betaproteobacteria</taxon>
        <taxon>Burkholderiales</taxon>
        <taxon>Oxalobacteraceae</taxon>
        <taxon>Telluria group</taxon>
        <taxon>Massilia</taxon>
    </lineage>
</organism>
<keyword evidence="9" id="KW-1185">Reference proteome</keyword>
<evidence type="ECO:0000313" key="8">
    <source>
        <dbReference type="EMBL" id="TFW33815.1"/>
    </source>
</evidence>
<dbReference type="InterPro" id="IPR027477">
    <property type="entry name" value="Succ_DH/fumarate_Rdtase_cat_sf"/>
</dbReference>
<dbReference type="InterPro" id="IPR036188">
    <property type="entry name" value="FAD/NAD-bd_sf"/>
</dbReference>
<dbReference type="PANTHER" id="PTHR11632">
    <property type="entry name" value="SUCCINATE DEHYDROGENASE 2 FLAVOPROTEIN SUBUNIT"/>
    <property type="match status" value="1"/>
</dbReference>
<dbReference type="PRINTS" id="PR00368">
    <property type="entry name" value="FADPNR"/>
</dbReference>
<name>A0A4Y9T5P8_9BURK</name>
<dbReference type="InterPro" id="IPR003953">
    <property type="entry name" value="FAD-dep_OxRdtase_2_FAD-bd"/>
</dbReference>
<dbReference type="Pfam" id="PF02910">
    <property type="entry name" value="Succ_DH_flav_C"/>
    <property type="match status" value="1"/>
</dbReference>
<sequence>MNDIKRIRTDILILGSGGAGLFAALHAHQANPNQSITVAVKGLLGKCGCTRMVQGGYNVALAAGDSVERHFMDTIEGSKWLANQELAWTLVTTAVTRVHELENELGCFFDRNPDGTVHQKAFAGQTFDRTVHKGDLTGIEIINRLSEQVWARGIGRLEEHRAIDLIKTPDGAALAGVLMIDMRTGEYVFVQAKAVLLATGGGPTMYKYHTPSGDKSCDGLAMALRAGLPLRDLEMVQFHPTGLLAGAHTRMTGTVLEEGLRGAGGWLLNGNGDRFMENYDPRAERATRDIVSRGIYSEIRAGRATPNGGVYIQMSHLGPDKVRQQFKGMVERCADCGFDLAEGRVEVVPTAHYMMGGVMFNPDCTTVLPGLFAAGEDTGGVHGANRLGGNGVANSTVFGGIAGESMAEWVAANPDFRAPDEAAIARSIQEHDAPFSLEPGSLEAIREELFDCMWTDVGILRTAEGLMLGQQRLAALEEQLAHTGIAAGDRAYNLSWHDWINLRNLIAVSRVIDAAALLREDSRGAHFREDFPQTGDLESSTFTVARQTAEGITLGREPVRFKRVRPGHTILRDEPQSTH</sequence>
<dbReference type="Gene3D" id="1.20.58.100">
    <property type="entry name" value="Fumarate reductase/succinate dehydrogenase flavoprotein-like, C-terminal domain"/>
    <property type="match status" value="1"/>
</dbReference>
<dbReference type="AlphaFoldDB" id="A0A4Y9T5P8"/>
<feature type="domain" description="FAD-dependent oxidoreductase 2 FAD-binding" evidence="6">
    <location>
        <begin position="10"/>
        <end position="392"/>
    </location>
</feature>
<dbReference type="RefSeq" id="WP_135188781.1">
    <property type="nucleotide sequence ID" value="NZ_SPUM01000036.1"/>
</dbReference>
<dbReference type="EMBL" id="SPUM01000036">
    <property type="protein sequence ID" value="TFW33815.1"/>
    <property type="molecule type" value="Genomic_DNA"/>
</dbReference>
<dbReference type="SUPFAM" id="SSF46977">
    <property type="entry name" value="Succinate dehydrogenase/fumarate reductase flavoprotein C-terminal domain"/>
    <property type="match status" value="1"/>
</dbReference>
<evidence type="ECO:0000259" key="7">
    <source>
        <dbReference type="Pfam" id="PF02910"/>
    </source>
</evidence>
<feature type="domain" description="Fumarate reductase/succinate dehydrogenase flavoprotein-like C-terminal" evidence="7">
    <location>
        <begin position="446"/>
        <end position="566"/>
    </location>
</feature>
<evidence type="ECO:0000259" key="6">
    <source>
        <dbReference type="Pfam" id="PF00890"/>
    </source>
</evidence>
<dbReference type="InterPro" id="IPR015939">
    <property type="entry name" value="Fum_Rdtase/Succ_DH_flav-like_C"/>
</dbReference>
<evidence type="ECO:0000256" key="3">
    <source>
        <dbReference type="ARBA" id="ARBA00022827"/>
    </source>
</evidence>
<proteinExistence type="predicted"/>
<gene>
    <name evidence="8" type="ORF">E4O92_05665</name>
</gene>
<dbReference type="GO" id="GO:0016491">
    <property type="term" value="F:oxidoreductase activity"/>
    <property type="evidence" value="ECO:0007669"/>
    <property type="project" value="UniProtKB-KW"/>
</dbReference>
<dbReference type="InterPro" id="IPR030664">
    <property type="entry name" value="SdhA/FrdA/AprA"/>
</dbReference>
<dbReference type="SUPFAM" id="SSF51905">
    <property type="entry name" value="FAD/NAD(P)-binding domain"/>
    <property type="match status" value="1"/>
</dbReference>
<accession>A0A4Y9T5P8</accession>
<reference evidence="8 9" key="1">
    <citation type="submission" date="2019-03" db="EMBL/GenBank/DDBJ databases">
        <title>Draft genome of Massilia hortus sp. nov., a novel bacterial species of the Oxalobacteraceae family.</title>
        <authorList>
            <person name="Peta V."/>
            <person name="Raths R."/>
            <person name="Bucking H."/>
        </authorList>
    </citation>
    <scope>NUCLEOTIDE SEQUENCE [LARGE SCALE GENOMIC DNA]</scope>
    <source>
        <strain evidence="8 9">ONC3</strain>
    </source>
</reference>
<evidence type="ECO:0000256" key="2">
    <source>
        <dbReference type="ARBA" id="ARBA00022630"/>
    </source>
</evidence>
<dbReference type="Gene3D" id="3.50.50.60">
    <property type="entry name" value="FAD/NAD(P)-binding domain"/>
    <property type="match status" value="1"/>
</dbReference>
<dbReference type="OrthoDB" id="9806724at2"/>
<evidence type="ECO:0000313" key="9">
    <source>
        <dbReference type="Proteomes" id="UP000297258"/>
    </source>
</evidence>
<dbReference type="PANTHER" id="PTHR11632:SF51">
    <property type="entry name" value="SUCCINATE DEHYDROGENASE [UBIQUINONE] FLAVOPROTEIN SUBUNIT, MITOCHONDRIAL"/>
    <property type="match status" value="1"/>
</dbReference>
<keyword evidence="4" id="KW-0560">Oxidoreductase</keyword>